<dbReference type="GeneID" id="71987227"/>
<evidence type="ECO:0000256" key="1">
    <source>
        <dbReference type="SAM" id="MobiDB-lite"/>
    </source>
</evidence>
<dbReference type="KEGG" id="ffu:CLAFUR5_07349"/>
<gene>
    <name evidence="2" type="ORF">CLAFUR5_07349</name>
</gene>
<dbReference type="EMBL" id="CP090168">
    <property type="protein sequence ID" value="UJO19434.1"/>
    <property type="molecule type" value="Genomic_DNA"/>
</dbReference>
<reference evidence="2" key="2">
    <citation type="journal article" date="2022" name="Microb. Genom.">
        <title>A chromosome-scale genome assembly of the tomato pathogen Cladosporium fulvum reveals a compartmentalized genome architecture and the presence of a dispensable chromosome.</title>
        <authorList>
            <person name="Zaccaron A.Z."/>
            <person name="Chen L.H."/>
            <person name="Samaras A."/>
            <person name="Stergiopoulos I."/>
        </authorList>
    </citation>
    <scope>NUCLEOTIDE SEQUENCE</scope>
    <source>
        <strain evidence="2">Race5_Kim</strain>
    </source>
</reference>
<evidence type="ECO:0000313" key="2">
    <source>
        <dbReference type="EMBL" id="UJO19434.1"/>
    </source>
</evidence>
<name>A0A9Q8UR50_PASFU</name>
<keyword evidence="3" id="KW-1185">Reference proteome</keyword>
<organism evidence="2 3">
    <name type="scientific">Passalora fulva</name>
    <name type="common">Tomato leaf mold</name>
    <name type="synonym">Cladosporium fulvum</name>
    <dbReference type="NCBI Taxonomy" id="5499"/>
    <lineage>
        <taxon>Eukaryota</taxon>
        <taxon>Fungi</taxon>
        <taxon>Dikarya</taxon>
        <taxon>Ascomycota</taxon>
        <taxon>Pezizomycotina</taxon>
        <taxon>Dothideomycetes</taxon>
        <taxon>Dothideomycetidae</taxon>
        <taxon>Mycosphaerellales</taxon>
        <taxon>Mycosphaerellaceae</taxon>
        <taxon>Fulvia</taxon>
    </lineage>
</organism>
<protein>
    <submittedName>
        <fullName evidence="2">Uncharacterized protein</fullName>
    </submittedName>
</protein>
<accession>A0A9Q8UR50</accession>
<dbReference type="AlphaFoldDB" id="A0A9Q8UR50"/>
<proteinExistence type="predicted"/>
<reference evidence="2" key="1">
    <citation type="submission" date="2021-12" db="EMBL/GenBank/DDBJ databases">
        <authorList>
            <person name="Zaccaron A."/>
            <person name="Stergiopoulos I."/>
        </authorList>
    </citation>
    <scope>NUCLEOTIDE SEQUENCE</scope>
    <source>
        <strain evidence="2">Race5_Kim</strain>
    </source>
</reference>
<evidence type="ECO:0000313" key="3">
    <source>
        <dbReference type="Proteomes" id="UP000756132"/>
    </source>
</evidence>
<dbReference type="RefSeq" id="XP_047763800.1">
    <property type="nucleotide sequence ID" value="XM_047906497.1"/>
</dbReference>
<sequence length="175" mass="19475">MAVRAAQQDSRLNRAMHGFGPPDPVKRAIHKIRSEHSWRMEENGLNFGEIISKNKKVLREAKPLERSRQTARDQAEAPTLPTLILGNTQPLRKLAQFAASIVPSEHYSGVARIAELEGLPITTPVVDTQAPGRLVAEAQREDGELAAKRQRTGFIERPLKDSTAAVQFQRGPRCR</sequence>
<dbReference type="Proteomes" id="UP000756132">
    <property type="component" value="Chromosome 6"/>
</dbReference>
<feature type="region of interest" description="Disordered" evidence="1">
    <location>
        <begin position="1"/>
        <end position="24"/>
    </location>
</feature>